<reference evidence="1 2" key="1">
    <citation type="journal article" date="2018" name="Sci. Rep.">
        <title>Genomic signatures of local adaptation to the degree of environmental predictability in rotifers.</title>
        <authorList>
            <person name="Franch-Gras L."/>
            <person name="Hahn C."/>
            <person name="Garcia-Roger E.M."/>
            <person name="Carmona M.J."/>
            <person name="Serra M."/>
            <person name="Gomez A."/>
        </authorList>
    </citation>
    <scope>NUCLEOTIDE SEQUENCE [LARGE SCALE GENOMIC DNA]</scope>
    <source>
        <strain evidence="1">HYR1</strain>
    </source>
</reference>
<sequence>MGLDNREFTYQILIVNSINEKIIRFPDVQGKTEYKTNKNTETTKKIHLFCWSNNVPFRRDFAIPEQTPTMAQYTT</sequence>
<protein>
    <submittedName>
        <fullName evidence="1">Uncharacterized protein</fullName>
    </submittedName>
</protein>
<organism evidence="1 2">
    <name type="scientific">Brachionus plicatilis</name>
    <name type="common">Marine rotifer</name>
    <name type="synonym">Brachionus muelleri</name>
    <dbReference type="NCBI Taxonomy" id="10195"/>
    <lineage>
        <taxon>Eukaryota</taxon>
        <taxon>Metazoa</taxon>
        <taxon>Spiralia</taxon>
        <taxon>Gnathifera</taxon>
        <taxon>Rotifera</taxon>
        <taxon>Eurotatoria</taxon>
        <taxon>Monogononta</taxon>
        <taxon>Pseudotrocha</taxon>
        <taxon>Ploima</taxon>
        <taxon>Brachionidae</taxon>
        <taxon>Brachionus</taxon>
    </lineage>
</organism>
<dbReference type="EMBL" id="REGN01000342">
    <property type="protein sequence ID" value="RNA42619.1"/>
    <property type="molecule type" value="Genomic_DNA"/>
</dbReference>
<dbReference type="Proteomes" id="UP000276133">
    <property type="component" value="Unassembled WGS sequence"/>
</dbReference>
<name>A0A3M7T3Y5_BRAPC</name>
<comment type="caution">
    <text evidence="1">The sequence shown here is derived from an EMBL/GenBank/DDBJ whole genome shotgun (WGS) entry which is preliminary data.</text>
</comment>
<accession>A0A3M7T3Y5</accession>
<proteinExistence type="predicted"/>
<dbReference type="AlphaFoldDB" id="A0A3M7T3Y5"/>
<evidence type="ECO:0000313" key="2">
    <source>
        <dbReference type="Proteomes" id="UP000276133"/>
    </source>
</evidence>
<gene>
    <name evidence="1" type="ORF">BpHYR1_037897</name>
</gene>
<evidence type="ECO:0000313" key="1">
    <source>
        <dbReference type="EMBL" id="RNA42619.1"/>
    </source>
</evidence>
<keyword evidence="2" id="KW-1185">Reference proteome</keyword>